<keyword evidence="3" id="KW-0813">Transport</keyword>
<evidence type="ECO:0000256" key="5">
    <source>
        <dbReference type="ARBA" id="ARBA00022692"/>
    </source>
</evidence>
<organism evidence="9 10">
    <name type="scientific">Caldisalinibacter kiritimatiensis</name>
    <dbReference type="NCBI Taxonomy" id="1304284"/>
    <lineage>
        <taxon>Bacteria</taxon>
        <taxon>Bacillati</taxon>
        <taxon>Bacillota</taxon>
        <taxon>Tissierellia</taxon>
        <taxon>Tissierellales</taxon>
        <taxon>Thermohalobacteraceae</taxon>
        <taxon>Caldisalinibacter</taxon>
    </lineage>
</organism>
<dbReference type="OrthoDB" id="7843147at2"/>
<proteinExistence type="inferred from homology"/>
<dbReference type="InterPro" id="IPR002781">
    <property type="entry name" value="TM_pro_TauE-like"/>
</dbReference>
<dbReference type="PANTHER" id="PTHR30269">
    <property type="entry name" value="TRANSMEMBRANE PROTEIN YFCA"/>
    <property type="match status" value="1"/>
</dbReference>
<keyword evidence="7 8" id="KW-0472">Membrane</keyword>
<dbReference type="InterPro" id="IPR052017">
    <property type="entry name" value="TSUP"/>
</dbReference>
<accession>R1ASF6</accession>
<protein>
    <recommendedName>
        <fullName evidence="8">Probable membrane transporter protein</fullName>
    </recommendedName>
</protein>
<feature type="transmembrane region" description="Helical" evidence="8">
    <location>
        <begin position="37"/>
        <end position="60"/>
    </location>
</feature>
<feature type="transmembrane region" description="Helical" evidence="8">
    <location>
        <begin position="165"/>
        <end position="184"/>
    </location>
</feature>
<dbReference type="RefSeq" id="WP_006316923.1">
    <property type="nucleotide sequence ID" value="NZ_ARZA01000267.1"/>
</dbReference>
<dbReference type="STRING" id="1304284.L21TH_2421"/>
<evidence type="ECO:0000256" key="6">
    <source>
        <dbReference type="ARBA" id="ARBA00022989"/>
    </source>
</evidence>
<dbReference type="PANTHER" id="PTHR30269:SF37">
    <property type="entry name" value="MEMBRANE TRANSPORTER PROTEIN"/>
    <property type="match status" value="1"/>
</dbReference>
<dbReference type="AlphaFoldDB" id="R1ASF6"/>
<sequence length="195" mass="21585">MITTATIVAFIVILLAGMVQGLTSFGFSLLSVPILSIFLPLKIIVPVLIVLSFALNSVIFYKVKEYVKLRKIVYLVVFGILATPLGTYLLLFIDEKLLQIGVGVIVTFTAVMFWLGYKVTIKNEKISLSLVGIMSGLLNGSVSLSGPPVIVFLTNQGVKKQVFRANLTSFFLILNIITIPTYFFRIIKRESSLFQ</sequence>
<feature type="transmembrane region" description="Helical" evidence="8">
    <location>
        <begin position="72"/>
        <end position="91"/>
    </location>
</feature>
<keyword evidence="10" id="KW-1185">Reference proteome</keyword>
<name>R1ASF6_9FIRM</name>
<dbReference type="EMBL" id="ARZA01000267">
    <property type="protein sequence ID" value="EOC99586.1"/>
    <property type="molecule type" value="Genomic_DNA"/>
</dbReference>
<keyword evidence="4 8" id="KW-1003">Cell membrane</keyword>
<comment type="subcellular location">
    <subcellularLocation>
        <location evidence="1 8">Cell membrane</location>
        <topology evidence="1 8">Multi-pass membrane protein</topology>
    </subcellularLocation>
</comment>
<evidence type="ECO:0000313" key="10">
    <source>
        <dbReference type="Proteomes" id="UP000013378"/>
    </source>
</evidence>
<keyword evidence="6 8" id="KW-1133">Transmembrane helix</keyword>
<comment type="similarity">
    <text evidence="2 8">Belongs to the 4-toluene sulfonate uptake permease (TSUP) (TC 2.A.102) family.</text>
</comment>
<evidence type="ECO:0000256" key="3">
    <source>
        <dbReference type="ARBA" id="ARBA00022448"/>
    </source>
</evidence>
<evidence type="ECO:0000256" key="7">
    <source>
        <dbReference type="ARBA" id="ARBA00023136"/>
    </source>
</evidence>
<evidence type="ECO:0000256" key="8">
    <source>
        <dbReference type="RuleBase" id="RU363041"/>
    </source>
</evidence>
<dbReference type="eggNOG" id="COG0730">
    <property type="taxonomic scope" value="Bacteria"/>
</dbReference>
<evidence type="ECO:0000256" key="4">
    <source>
        <dbReference type="ARBA" id="ARBA00022475"/>
    </source>
</evidence>
<feature type="transmembrane region" description="Helical" evidence="8">
    <location>
        <begin position="97"/>
        <end position="116"/>
    </location>
</feature>
<dbReference type="Pfam" id="PF01925">
    <property type="entry name" value="TauE"/>
    <property type="match status" value="1"/>
</dbReference>
<evidence type="ECO:0000256" key="1">
    <source>
        <dbReference type="ARBA" id="ARBA00004651"/>
    </source>
</evidence>
<evidence type="ECO:0000313" key="9">
    <source>
        <dbReference type="EMBL" id="EOC99586.1"/>
    </source>
</evidence>
<dbReference type="Proteomes" id="UP000013378">
    <property type="component" value="Unassembled WGS sequence"/>
</dbReference>
<dbReference type="GO" id="GO:0005886">
    <property type="term" value="C:plasma membrane"/>
    <property type="evidence" value="ECO:0007669"/>
    <property type="project" value="UniProtKB-SubCell"/>
</dbReference>
<comment type="caution">
    <text evidence="9">The sequence shown here is derived from an EMBL/GenBank/DDBJ whole genome shotgun (WGS) entry which is preliminary data.</text>
</comment>
<gene>
    <name evidence="9" type="ORF">L21TH_2421</name>
</gene>
<feature type="transmembrane region" description="Helical" evidence="8">
    <location>
        <begin position="128"/>
        <end position="153"/>
    </location>
</feature>
<evidence type="ECO:0000256" key="2">
    <source>
        <dbReference type="ARBA" id="ARBA00009142"/>
    </source>
</evidence>
<keyword evidence="5 8" id="KW-0812">Transmembrane</keyword>
<reference evidence="9 10" key="1">
    <citation type="journal article" date="2015" name="Geomicrobiol. J.">
        <title>Caldisalinibacter kiritimatiensis gen. nov., sp. nov., a moderately thermohalophilic thiosulfate-reducing bacterium from a hypersaline microbial mat.</title>
        <authorList>
            <person name="Ben Hania W."/>
            <person name="Joseph M."/>
            <person name="Fiebig A."/>
            <person name="Bunk B."/>
            <person name="Klenk H.-P."/>
            <person name="Fardeau M.-L."/>
            <person name="Spring S."/>
        </authorList>
    </citation>
    <scope>NUCLEOTIDE SEQUENCE [LARGE SCALE GENOMIC DNA]</scope>
    <source>
        <strain evidence="9 10">L21-TH-D2</strain>
    </source>
</reference>